<dbReference type="PANTHER" id="PTHR15976">
    <property type="entry name" value="CONSTITUTIVE COACTIVATOR OF PEROXISOME PROLIFERATOR-ACTIVATED RECEPTOR GAMMA"/>
    <property type="match status" value="1"/>
</dbReference>
<protein>
    <submittedName>
        <fullName evidence="3">Constitutive coactivator of peroxisome proliferator-activated receptor gamma</fullName>
    </submittedName>
</protein>
<feature type="compositionally biased region" description="Basic and acidic residues" evidence="2">
    <location>
        <begin position="627"/>
        <end position="638"/>
    </location>
</feature>
<sequence>MGVKGLQFFMEVCHPDTSMSVDLKQMALNHSKASPDSNATLVVDGMGCLRYWYRFQAWVHGGQWQEYMHILQEFITAFTAAGIRLVFIFDSTIEEQKRAEWVKRRLRVNQDVAKIFQYIKSHNQQPNSRDLFCLPSGLATFSRFALKKLGQETWCSVREGDYEIADYALSHNCMGILGQDTDFVIYNTVPYMSISKLNLSNMTTVLFSRERLCQVLKLHVTDLPLLACLVGNDIVSEQQMQRLRSIALALYRTKHRQVQGDKIYAVADFINAYHSSEGACGLSSLPVHDSEKDILEKGIRTYLLPGQTSPWLECSPTIPKSLCLMEKFIPWDILKAAKEKHIHAECFMVFNVLYDGVVDCSNTLEDENEVDLPPQAILYLSVRERIYGLLLPAHPDCSSNSFSVKEWFVFPGNPLKEPVKVTPKPPSHQEEPPDLMALWFRTDPDVKRVQVSTLLGVFDLHDFTEDLQQFDAPLIAVICLVTYIAIRARHLSLEDVDAYLSQAVCVRYKSFTEMQQIGTPVVDPRAVQLGSLFVRGLTYLIAANSACGLPLKMDELMPWKTFDGLLFHSKYLQSNSGFSNEELLEGKPSWMSLFVSIRAVVLEACRRRGTSIHSQPRRLQYSQERPVNVDDLRGERRPQHQAATRLEFSQQPGGPARYQQGYRSRSRHSNRGRYHLAPRWPQSHN</sequence>
<dbReference type="Proteomes" id="UP000324632">
    <property type="component" value="Chromosome 8"/>
</dbReference>
<dbReference type="InterPro" id="IPR029060">
    <property type="entry name" value="PIN-like_dom_sf"/>
</dbReference>
<proteinExistence type="inferred from homology"/>
<comment type="caution">
    <text evidence="3">The sequence shown here is derived from an EMBL/GenBank/DDBJ whole genome shotgun (WGS) entry which is preliminary data.</text>
</comment>
<evidence type="ECO:0000313" key="4">
    <source>
        <dbReference type="Proteomes" id="UP000324632"/>
    </source>
</evidence>
<dbReference type="EMBL" id="SOYY01000008">
    <property type="protein sequence ID" value="KAA0717557.1"/>
    <property type="molecule type" value="Genomic_DNA"/>
</dbReference>
<dbReference type="GO" id="GO:0005634">
    <property type="term" value="C:nucleus"/>
    <property type="evidence" value="ECO:0007669"/>
    <property type="project" value="TreeGrafter"/>
</dbReference>
<gene>
    <name evidence="3" type="ORF">E1301_Tti013832</name>
</gene>
<organism evidence="3 4">
    <name type="scientific">Triplophysa tibetana</name>
    <dbReference type="NCBI Taxonomy" id="1572043"/>
    <lineage>
        <taxon>Eukaryota</taxon>
        <taxon>Metazoa</taxon>
        <taxon>Chordata</taxon>
        <taxon>Craniata</taxon>
        <taxon>Vertebrata</taxon>
        <taxon>Euteleostomi</taxon>
        <taxon>Actinopterygii</taxon>
        <taxon>Neopterygii</taxon>
        <taxon>Teleostei</taxon>
        <taxon>Ostariophysi</taxon>
        <taxon>Cypriniformes</taxon>
        <taxon>Nemacheilidae</taxon>
        <taxon>Triplophysa</taxon>
    </lineage>
</organism>
<dbReference type="CDD" id="cd18672">
    <property type="entry name" value="PIN_FAM120B-like"/>
    <property type="match status" value="1"/>
</dbReference>
<dbReference type="PANTHER" id="PTHR15976:SF17">
    <property type="entry name" value="CONSTITUTIVE COACTIVATOR OF PEROXISOME PROLIFERATOR-ACTIVATED RECEPTOR GAMMA"/>
    <property type="match status" value="1"/>
</dbReference>
<keyword evidence="4" id="KW-1185">Reference proteome</keyword>
<evidence type="ECO:0000313" key="3">
    <source>
        <dbReference type="EMBL" id="KAA0717557.1"/>
    </source>
</evidence>
<dbReference type="InterPro" id="IPR026784">
    <property type="entry name" value="Coact_PPARg"/>
</dbReference>
<evidence type="ECO:0000256" key="1">
    <source>
        <dbReference type="ARBA" id="ARBA00009495"/>
    </source>
</evidence>
<name>A0A5A9PA84_9TELE</name>
<reference evidence="3 4" key="1">
    <citation type="journal article" date="2019" name="Mol. Ecol. Resour.">
        <title>Chromosome-level genome assembly of Triplophysa tibetana, a fish adapted to the harsh high-altitude environment of the Tibetan Plateau.</title>
        <authorList>
            <person name="Yang X."/>
            <person name="Liu H."/>
            <person name="Ma Z."/>
            <person name="Zou Y."/>
            <person name="Zou M."/>
            <person name="Mao Y."/>
            <person name="Li X."/>
            <person name="Wang H."/>
            <person name="Chen T."/>
            <person name="Wang W."/>
            <person name="Yang R."/>
        </authorList>
    </citation>
    <scope>NUCLEOTIDE SEQUENCE [LARGE SCALE GENOMIC DNA]</scope>
    <source>
        <strain evidence="3">TTIB1903HZAU</strain>
        <tissue evidence="3">Muscle</tissue>
    </source>
</reference>
<feature type="region of interest" description="Disordered" evidence="2">
    <location>
        <begin position="613"/>
        <end position="685"/>
    </location>
</feature>
<dbReference type="SUPFAM" id="SSF88723">
    <property type="entry name" value="PIN domain-like"/>
    <property type="match status" value="1"/>
</dbReference>
<dbReference type="AlphaFoldDB" id="A0A5A9PA84"/>
<comment type="similarity">
    <text evidence="1">Belongs to the constitutive coactivator of PPAR-gamma family.</text>
</comment>
<dbReference type="Gene3D" id="3.40.50.1010">
    <property type="entry name" value="5'-nuclease"/>
    <property type="match status" value="1"/>
</dbReference>
<evidence type="ECO:0000256" key="2">
    <source>
        <dbReference type="SAM" id="MobiDB-lite"/>
    </source>
</evidence>
<feature type="compositionally biased region" description="Basic residues" evidence="2">
    <location>
        <begin position="664"/>
        <end position="676"/>
    </location>
</feature>
<keyword evidence="3" id="KW-0675">Receptor</keyword>
<accession>A0A5A9PA84</accession>